<sequence length="76" mass="8038">MPFQSTVFPTSLKIIFAPPNRPLSIDAKLRQLLVVTKSSAMFSTLLATNFGGVKNNRGAAKSRFGGVIEDDGGGVV</sequence>
<name>A0AAP0F476_9MAGN</name>
<gene>
    <name evidence="1" type="ORF">Scep_021850</name>
</gene>
<dbReference type="EMBL" id="JBBNAG010000009">
    <property type="protein sequence ID" value="KAK9105006.1"/>
    <property type="molecule type" value="Genomic_DNA"/>
</dbReference>
<proteinExistence type="predicted"/>
<dbReference type="AlphaFoldDB" id="A0AAP0F476"/>
<comment type="caution">
    <text evidence="1">The sequence shown here is derived from an EMBL/GenBank/DDBJ whole genome shotgun (WGS) entry which is preliminary data.</text>
</comment>
<evidence type="ECO:0000313" key="2">
    <source>
        <dbReference type="Proteomes" id="UP001419268"/>
    </source>
</evidence>
<accession>A0AAP0F476</accession>
<keyword evidence="2" id="KW-1185">Reference proteome</keyword>
<organism evidence="1 2">
    <name type="scientific">Stephania cephalantha</name>
    <dbReference type="NCBI Taxonomy" id="152367"/>
    <lineage>
        <taxon>Eukaryota</taxon>
        <taxon>Viridiplantae</taxon>
        <taxon>Streptophyta</taxon>
        <taxon>Embryophyta</taxon>
        <taxon>Tracheophyta</taxon>
        <taxon>Spermatophyta</taxon>
        <taxon>Magnoliopsida</taxon>
        <taxon>Ranunculales</taxon>
        <taxon>Menispermaceae</taxon>
        <taxon>Menispermoideae</taxon>
        <taxon>Cissampelideae</taxon>
        <taxon>Stephania</taxon>
    </lineage>
</organism>
<reference evidence="1 2" key="1">
    <citation type="submission" date="2024-01" db="EMBL/GenBank/DDBJ databases">
        <title>Genome assemblies of Stephania.</title>
        <authorList>
            <person name="Yang L."/>
        </authorList>
    </citation>
    <scope>NUCLEOTIDE SEQUENCE [LARGE SCALE GENOMIC DNA]</scope>
    <source>
        <strain evidence="1">JXDWG</strain>
        <tissue evidence="1">Leaf</tissue>
    </source>
</reference>
<dbReference type="Proteomes" id="UP001419268">
    <property type="component" value="Unassembled WGS sequence"/>
</dbReference>
<evidence type="ECO:0000313" key="1">
    <source>
        <dbReference type="EMBL" id="KAK9105006.1"/>
    </source>
</evidence>
<protein>
    <submittedName>
        <fullName evidence="1">Uncharacterized protein</fullName>
    </submittedName>
</protein>